<evidence type="ECO:0000313" key="3">
    <source>
        <dbReference type="EMBL" id="GAU96714.1"/>
    </source>
</evidence>
<dbReference type="PANTHER" id="PTHR12790:SF0">
    <property type="entry name" value="RNA POLYMERASE I-SPECIFIC TRANSCRIPTION INITIATION FACTOR RRN3-RELATED"/>
    <property type="match status" value="1"/>
</dbReference>
<feature type="compositionally biased region" description="Acidic residues" evidence="2">
    <location>
        <begin position="246"/>
        <end position="265"/>
    </location>
</feature>
<organism evidence="3 4">
    <name type="scientific">Ramazzottius varieornatus</name>
    <name type="common">Water bear</name>
    <name type="synonym">Tardigrade</name>
    <dbReference type="NCBI Taxonomy" id="947166"/>
    <lineage>
        <taxon>Eukaryota</taxon>
        <taxon>Metazoa</taxon>
        <taxon>Ecdysozoa</taxon>
        <taxon>Tardigrada</taxon>
        <taxon>Eutardigrada</taxon>
        <taxon>Parachela</taxon>
        <taxon>Hypsibioidea</taxon>
        <taxon>Ramazzottiidae</taxon>
        <taxon>Ramazzottius</taxon>
    </lineage>
</organism>
<evidence type="ECO:0000256" key="2">
    <source>
        <dbReference type="SAM" id="MobiDB-lite"/>
    </source>
</evidence>
<dbReference type="Proteomes" id="UP000186922">
    <property type="component" value="Unassembled WGS sequence"/>
</dbReference>
<feature type="region of interest" description="Disordered" evidence="2">
    <location>
        <begin position="246"/>
        <end position="269"/>
    </location>
</feature>
<protein>
    <recommendedName>
        <fullName evidence="5">RNA polymerase I-specific transcription initiation factor RRN3</fullName>
    </recommendedName>
</protein>
<comment type="similarity">
    <text evidence="1">Belongs to the RRN3 family.</text>
</comment>
<dbReference type="AlphaFoldDB" id="A0A1D1V4N1"/>
<dbReference type="GO" id="GO:0006361">
    <property type="term" value="P:transcription initiation at RNA polymerase I promoter"/>
    <property type="evidence" value="ECO:0007669"/>
    <property type="project" value="InterPro"/>
</dbReference>
<dbReference type="STRING" id="947166.A0A1D1V4N1"/>
<dbReference type="Pfam" id="PF05327">
    <property type="entry name" value="RRN3"/>
    <property type="match status" value="1"/>
</dbReference>
<dbReference type="PANTHER" id="PTHR12790">
    <property type="entry name" value="TRANSCRIPTION INITIATION FACTOR IA RRN3"/>
    <property type="match status" value="1"/>
</dbReference>
<proteinExistence type="inferred from homology"/>
<dbReference type="EMBL" id="BDGG01000003">
    <property type="protein sequence ID" value="GAU96714.1"/>
    <property type="molecule type" value="Genomic_DNA"/>
</dbReference>
<evidence type="ECO:0000313" key="4">
    <source>
        <dbReference type="Proteomes" id="UP000186922"/>
    </source>
</evidence>
<dbReference type="InterPro" id="IPR007991">
    <property type="entry name" value="RNA_pol_I_trans_ini_fac_RRN3"/>
</dbReference>
<evidence type="ECO:0008006" key="5">
    <source>
        <dbReference type="Google" id="ProtNLM"/>
    </source>
</evidence>
<dbReference type="GO" id="GO:0001042">
    <property type="term" value="F:RNA polymerase I core binding"/>
    <property type="evidence" value="ECO:0007669"/>
    <property type="project" value="TreeGrafter"/>
</dbReference>
<keyword evidence="4" id="KW-1185">Reference proteome</keyword>
<reference evidence="3 4" key="1">
    <citation type="journal article" date="2016" name="Nat. Commun.">
        <title>Extremotolerant tardigrade genome and improved radiotolerance of human cultured cells by tardigrade-unique protein.</title>
        <authorList>
            <person name="Hashimoto T."/>
            <person name="Horikawa D.D."/>
            <person name="Saito Y."/>
            <person name="Kuwahara H."/>
            <person name="Kozuka-Hata H."/>
            <person name="Shin-I T."/>
            <person name="Minakuchi Y."/>
            <person name="Ohishi K."/>
            <person name="Motoyama A."/>
            <person name="Aizu T."/>
            <person name="Enomoto A."/>
            <person name="Kondo K."/>
            <person name="Tanaka S."/>
            <person name="Hara Y."/>
            <person name="Koshikawa S."/>
            <person name="Sagara H."/>
            <person name="Miura T."/>
            <person name="Yokobori S."/>
            <person name="Miyagawa K."/>
            <person name="Suzuki Y."/>
            <person name="Kubo T."/>
            <person name="Oyama M."/>
            <person name="Kohara Y."/>
            <person name="Fujiyama A."/>
            <person name="Arakawa K."/>
            <person name="Katayama T."/>
            <person name="Toyoda A."/>
            <person name="Kunieda T."/>
        </authorList>
    </citation>
    <scope>NUCLEOTIDE SEQUENCE [LARGE SCALE GENOMIC DNA]</scope>
    <source>
        <strain evidence="3 4">YOKOZUNA-1</strain>
    </source>
</reference>
<dbReference type="GO" id="GO:0005634">
    <property type="term" value="C:nucleus"/>
    <property type="evidence" value="ECO:0007669"/>
    <property type="project" value="TreeGrafter"/>
</dbReference>
<dbReference type="GO" id="GO:0001181">
    <property type="term" value="F:RNA polymerase I general transcription initiation factor activity"/>
    <property type="evidence" value="ECO:0007669"/>
    <property type="project" value="InterPro"/>
</dbReference>
<accession>A0A1D1V4N1</accession>
<gene>
    <name evidence="3" type="primary">RvY_08119-1</name>
    <name evidence="3" type="synonym">RvY_08119.1</name>
    <name evidence="3" type="ORF">RvY_08119</name>
</gene>
<comment type="caution">
    <text evidence="3">The sequence shown here is derived from an EMBL/GenBank/DDBJ whole genome shotgun (WGS) entry which is preliminary data.</text>
</comment>
<dbReference type="OrthoDB" id="26970at2759"/>
<sequence>MVQAQQKVEEKWNDLQPPQKIEDWDVETVRDIFKNYRTEKSAEYQRMIKEFQDRADGVTTYSESGRKQDRLLSFLSLLQQLSSFLTEDHSSLVNLILRCEWCDSSANEFTEYFKFISSLLTAHPSFVDSCLRVWVKRLRTGPFEPKPDVNRNSFREVDEKIKAYFDKILSLLGRAVQIVPLSMPKLLKFLGEAAPFKLRPEEEHFFYTYNLLQLHHRQPTSRSAIITILIEYIAKIDAEASPELSEIDLDDDDNDEEENDAEDDQGQTARPVSWIIEHPTVERLDLIMTLLFEYVDTLATHEENNSSQLRSFYQDSLPVFDSIVFKSNGLTHAQFLWFYLASLQEKIAEDFLRGVVQKITTSNIPTVFRQYAACYASSYLARAKFAPVKIVIRFVDQMVQWIHDYITEHDTAPNLVDRENIHRVFYAVCQNCFYLLTFRHREIFSQQKGLTWFRTLNFERIITAKLNPFKYCQKVVMGLFATVTRQYNLLFCYTVIERNNRLAIFSGPKSTIQEVNEANPLHTFFPFEPYVLKRSKRFILSKYRTYDEPVVVEGTSEDVKYRGLIADSEESEESRDSDTVEELLEKRHTIRLSRKRHLSENNPESRAKF</sequence>
<name>A0A1D1V4N1_RAMVA</name>
<evidence type="ECO:0000256" key="1">
    <source>
        <dbReference type="ARBA" id="ARBA00010098"/>
    </source>
</evidence>